<gene>
    <name evidence="3" type="ORF">DS742_15005</name>
    <name evidence="2" type="ORF">LAD12857_13870</name>
</gene>
<keyword evidence="1" id="KW-0812">Transmembrane</keyword>
<evidence type="ECO:0000313" key="2">
    <source>
        <dbReference type="EMBL" id="GLB29464.1"/>
    </source>
</evidence>
<keyword evidence="1" id="KW-1133">Transmembrane helix</keyword>
<reference evidence="3 4" key="1">
    <citation type="submission" date="2018-07" db="EMBL/GenBank/DDBJ databases">
        <title>New species, Clostridium PI-S10-A1B.</title>
        <authorList>
            <person name="Krishna G."/>
            <person name="Summeta K."/>
            <person name="Shikha S."/>
            <person name="Prabhu P.B."/>
            <person name="Suresh K."/>
        </authorList>
    </citation>
    <scope>NUCLEOTIDE SEQUENCE [LARGE SCALE GENOMIC DNA]</scope>
    <source>
        <strain evidence="3 4">PI-S10-A1B</strain>
    </source>
</reference>
<keyword evidence="5" id="KW-1185">Reference proteome</keyword>
<evidence type="ECO:0000256" key="1">
    <source>
        <dbReference type="SAM" id="Phobius"/>
    </source>
</evidence>
<reference evidence="2 5" key="2">
    <citation type="journal article" date="2024" name="Int. J. Syst. Evol. Microbiol.">
        <title>Lacrimispora brassicae sp. nov. isolated from fermented cabbage, and proposal of Clostridium indicum Gundawar et al. 2019 and Clostridium methoxybenzovorans Mechichi et al. 1999 as heterotypic synonyms of Lacrimispora amygdalina (Parshina et al. 2003) Haas and Blanchard 2020 and Lacrimispora indolis (McClung and McCoy 1957) Haas and Blanchard 2020, respectively.</title>
        <authorList>
            <person name="Kobayashi H."/>
            <person name="Tanizawa Y."/>
            <person name="Sakamoto M."/>
            <person name="Ohkuma M."/>
            <person name="Tohno M."/>
        </authorList>
    </citation>
    <scope>NUCLEOTIDE SEQUENCE [LARGE SCALE GENOMIC DNA]</scope>
    <source>
        <strain evidence="2 5">DSM 12857</strain>
    </source>
</reference>
<evidence type="ECO:0000313" key="4">
    <source>
        <dbReference type="Proteomes" id="UP000260680"/>
    </source>
</evidence>
<feature type="transmembrane region" description="Helical" evidence="1">
    <location>
        <begin position="38"/>
        <end position="64"/>
    </location>
</feature>
<dbReference type="EMBL" id="QOHO01000045">
    <property type="protein sequence ID" value="RFZ78191.1"/>
    <property type="molecule type" value="Genomic_DNA"/>
</dbReference>
<evidence type="ECO:0000313" key="5">
    <source>
        <dbReference type="Proteomes" id="UP001419084"/>
    </source>
</evidence>
<dbReference type="EMBL" id="BRPJ01000025">
    <property type="protein sequence ID" value="GLB29464.1"/>
    <property type="molecule type" value="Genomic_DNA"/>
</dbReference>
<comment type="caution">
    <text evidence="3">The sequence shown here is derived from an EMBL/GenBank/DDBJ whole genome shotgun (WGS) entry which is preliminary data.</text>
</comment>
<dbReference type="Proteomes" id="UP001419084">
    <property type="component" value="Unassembled WGS sequence"/>
</dbReference>
<dbReference type="PROSITE" id="PS51257">
    <property type="entry name" value="PROKAR_LIPOPROTEIN"/>
    <property type="match status" value="1"/>
</dbReference>
<organism evidence="3 4">
    <name type="scientific">Lacrimispora amygdalina</name>
    <dbReference type="NCBI Taxonomy" id="253257"/>
    <lineage>
        <taxon>Bacteria</taxon>
        <taxon>Bacillati</taxon>
        <taxon>Bacillota</taxon>
        <taxon>Clostridia</taxon>
        <taxon>Lachnospirales</taxon>
        <taxon>Lachnospiraceae</taxon>
        <taxon>Lacrimispora</taxon>
    </lineage>
</organism>
<protein>
    <submittedName>
        <fullName evidence="3">Uncharacterized protein</fullName>
    </submittedName>
</protein>
<dbReference type="Proteomes" id="UP000260680">
    <property type="component" value="Unassembled WGS sequence"/>
</dbReference>
<name>A0A3E2NBD3_9FIRM</name>
<proteinExistence type="predicted"/>
<dbReference type="AlphaFoldDB" id="A0A3E2NBD3"/>
<accession>A0A3E2NBD3</accession>
<sequence>MKKNTLLFFLFTLACLIILIGGIELIKYYTQLNRQYYTYLYPIMVMKLLFPCSLGLLLFFANILGWKFTRFIE</sequence>
<keyword evidence="1" id="KW-0472">Membrane</keyword>
<evidence type="ECO:0000313" key="3">
    <source>
        <dbReference type="EMBL" id="RFZ78191.1"/>
    </source>
</evidence>